<dbReference type="InterPro" id="IPR001387">
    <property type="entry name" value="Cro/C1-type_HTH"/>
</dbReference>
<dbReference type="EMBL" id="JABFDB010000005">
    <property type="protein sequence ID" value="NYZ20011.1"/>
    <property type="molecule type" value="Genomic_DNA"/>
</dbReference>
<dbReference type="Gene3D" id="1.10.260.40">
    <property type="entry name" value="lambda repressor-like DNA-binding domains"/>
    <property type="match status" value="1"/>
</dbReference>
<evidence type="ECO:0008006" key="4">
    <source>
        <dbReference type="Google" id="ProtNLM"/>
    </source>
</evidence>
<gene>
    <name evidence="2" type="ORF">HND93_09820</name>
</gene>
<organism evidence="2 3">
    <name type="scientific">Azospirillum oleiclasticum</name>
    <dbReference type="NCBI Taxonomy" id="2735135"/>
    <lineage>
        <taxon>Bacteria</taxon>
        <taxon>Pseudomonadati</taxon>
        <taxon>Pseudomonadota</taxon>
        <taxon>Alphaproteobacteria</taxon>
        <taxon>Rhodospirillales</taxon>
        <taxon>Azospirillaceae</taxon>
        <taxon>Azospirillum</taxon>
    </lineage>
</organism>
<protein>
    <recommendedName>
        <fullName evidence="4">HTH cro/C1-type domain-containing protein</fullName>
    </recommendedName>
</protein>
<proteinExistence type="predicted"/>
<accession>A0ABX2T747</accession>
<dbReference type="Proteomes" id="UP000584642">
    <property type="component" value="Unassembled WGS sequence"/>
</dbReference>
<name>A0ABX2T747_9PROT</name>
<dbReference type="SUPFAM" id="SSF47413">
    <property type="entry name" value="lambda repressor-like DNA-binding domains"/>
    <property type="match status" value="1"/>
</dbReference>
<dbReference type="CDD" id="cd00093">
    <property type="entry name" value="HTH_XRE"/>
    <property type="match status" value="1"/>
</dbReference>
<comment type="caution">
    <text evidence="2">The sequence shown here is derived from an EMBL/GenBank/DDBJ whole genome shotgun (WGS) entry which is preliminary data.</text>
</comment>
<evidence type="ECO:0000313" key="2">
    <source>
        <dbReference type="EMBL" id="NYZ20011.1"/>
    </source>
</evidence>
<feature type="region of interest" description="Disordered" evidence="1">
    <location>
        <begin position="66"/>
        <end position="88"/>
    </location>
</feature>
<evidence type="ECO:0000256" key="1">
    <source>
        <dbReference type="SAM" id="MobiDB-lite"/>
    </source>
</evidence>
<dbReference type="RefSeq" id="WP_180281781.1">
    <property type="nucleotide sequence ID" value="NZ_JABFDB010000005.1"/>
</dbReference>
<reference evidence="2 3" key="1">
    <citation type="submission" date="2020-05" db="EMBL/GenBank/DDBJ databases">
        <title>Azospirillum oleiclasticum sp. nov, a nitrogen-fixing and heavy crude oil-emulsifying bacterium isolated from the crude oil of Yumen Oilfield.</title>
        <authorList>
            <person name="Wu D."/>
            <person name="Cai M."/>
            <person name="Zhang X."/>
        </authorList>
    </citation>
    <scope>NUCLEOTIDE SEQUENCE [LARGE SCALE GENOMIC DNA]</scope>
    <source>
        <strain evidence="2 3">ROY-1-1-2</strain>
    </source>
</reference>
<sequence>MSSSVGERLEAVRKALGETQKSMSTRYGLGESTWQTLERDGRLPKTETLTRLAADGVSIDWLVTGDGPMMRGPSPAGPTDTAPETPTPGPVVLTADAKEWRAMLITVLRTCQEEGLDMRDAVPEKFADIVDVMIEISKTVPDTGPADVSIAKRPSILKRIASLLLP</sequence>
<keyword evidence="3" id="KW-1185">Reference proteome</keyword>
<evidence type="ECO:0000313" key="3">
    <source>
        <dbReference type="Proteomes" id="UP000584642"/>
    </source>
</evidence>
<dbReference type="InterPro" id="IPR010982">
    <property type="entry name" value="Lambda_DNA-bd_dom_sf"/>
</dbReference>